<evidence type="ECO:0008006" key="3">
    <source>
        <dbReference type="Google" id="ProtNLM"/>
    </source>
</evidence>
<dbReference type="InterPro" id="IPR020256">
    <property type="entry name" value="Spore_coat_CotJA"/>
</dbReference>
<organism evidence="1 2">
    <name type="scientific">Terrisporobacter othiniensis</name>
    <dbReference type="NCBI Taxonomy" id="1577792"/>
    <lineage>
        <taxon>Bacteria</taxon>
        <taxon>Bacillati</taxon>
        <taxon>Bacillota</taxon>
        <taxon>Clostridia</taxon>
        <taxon>Peptostreptococcales</taxon>
        <taxon>Peptostreptococcaceae</taxon>
        <taxon>Terrisporobacter</taxon>
    </lineage>
</organism>
<dbReference type="EMBL" id="JWHR01000155">
    <property type="protein sequence ID" value="KHS55690.1"/>
    <property type="molecule type" value="Genomic_DNA"/>
</dbReference>
<dbReference type="STRING" id="1577792.QX51_18065"/>
<evidence type="ECO:0000313" key="2">
    <source>
        <dbReference type="Proteomes" id="UP000031189"/>
    </source>
</evidence>
<dbReference type="RefSeq" id="WP_039681290.1">
    <property type="nucleotide sequence ID" value="NZ_JWHR01000155.1"/>
</dbReference>
<dbReference type="Proteomes" id="UP000031189">
    <property type="component" value="Unassembled WGS sequence"/>
</dbReference>
<evidence type="ECO:0000313" key="1">
    <source>
        <dbReference type="EMBL" id="KHS55690.1"/>
    </source>
</evidence>
<proteinExistence type="predicted"/>
<dbReference type="Pfam" id="PF11007">
    <property type="entry name" value="CotJA"/>
    <property type="match status" value="1"/>
</dbReference>
<protein>
    <recommendedName>
        <fullName evidence="3">Spore coat associated protein JA (CotJA)</fullName>
    </recommendedName>
</protein>
<sequence>MDNYKNVKQNCGYELARPYINSQVYTDSYDLKTALRRGTLFPELDLVESNNYNDWLYENPKNRVKCKRGVQGSYEIK</sequence>
<accession>A0A0B3WMA5</accession>
<dbReference type="AlphaFoldDB" id="A0A0B3WMA5"/>
<keyword evidence="2" id="KW-1185">Reference proteome</keyword>
<dbReference type="OrthoDB" id="9800571at2"/>
<reference evidence="1 2" key="1">
    <citation type="submission" date="2014-12" db="EMBL/GenBank/DDBJ databases">
        <title>Draft genome sequence of Terrisporobacter sp. 08-306576, isolated from the blood culture of a bacteremia patient.</title>
        <authorList>
            <person name="Lund L.C."/>
            <person name="Sydenham T.V."/>
            <person name="Hogh S.V."/>
            <person name="Skov M.N."/>
            <person name="Kemp M."/>
            <person name="Justesen U.S."/>
        </authorList>
    </citation>
    <scope>NUCLEOTIDE SEQUENCE [LARGE SCALE GENOMIC DNA]</scope>
    <source>
        <strain evidence="1 2">08-306576</strain>
    </source>
</reference>
<comment type="caution">
    <text evidence="1">The sequence shown here is derived from an EMBL/GenBank/DDBJ whole genome shotgun (WGS) entry which is preliminary data.</text>
</comment>
<name>A0A0B3WMA5_9FIRM</name>
<gene>
    <name evidence="1" type="ORF">QX51_18065</name>
</gene>